<dbReference type="EC" id="3.1.21.3" evidence="5"/>
<dbReference type="KEGG" id="red:roselon_03526"/>
<evidence type="ECO:0000256" key="1">
    <source>
        <dbReference type="ARBA" id="ARBA00010923"/>
    </source>
</evidence>
<organism evidence="5 6">
    <name type="scientific">Roseicyclus elongatus DSM 19469</name>
    <dbReference type="NCBI Taxonomy" id="1294273"/>
    <lineage>
        <taxon>Bacteria</taxon>
        <taxon>Pseudomonadati</taxon>
        <taxon>Pseudomonadota</taxon>
        <taxon>Alphaproteobacteria</taxon>
        <taxon>Rhodobacterales</taxon>
        <taxon>Roseobacteraceae</taxon>
        <taxon>Roseicyclus</taxon>
    </lineage>
</organism>
<dbReference type="SUPFAM" id="SSF116734">
    <property type="entry name" value="DNA methylase specificity domain"/>
    <property type="match status" value="2"/>
</dbReference>
<keyword evidence="2" id="KW-0680">Restriction system</keyword>
<evidence type="ECO:0000313" key="5">
    <source>
        <dbReference type="EMBL" id="AHM05781.1"/>
    </source>
</evidence>
<dbReference type="InterPro" id="IPR000055">
    <property type="entry name" value="Restrct_endonuc_typeI_TRD"/>
</dbReference>
<keyword evidence="5" id="KW-0378">Hydrolase</keyword>
<evidence type="ECO:0000259" key="4">
    <source>
        <dbReference type="Pfam" id="PF01420"/>
    </source>
</evidence>
<dbReference type="GO" id="GO:0009307">
    <property type="term" value="P:DNA restriction-modification system"/>
    <property type="evidence" value="ECO:0007669"/>
    <property type="project" value="UniProtKB-KW"/>
</dbReference>
<dbReference type="PANTHER" id="PTHR30408">
    <property type="entry name" value="TYPE-1 RESTRICTION ENZYME ECOKI SPECIFICITY PROTEIN"/>
    <property type="match status" value="1"/>
</dbReference>
<name>W8S9T5_9RHOB</name>
<dbReference type="HOGENOM" id="CLU_021095_2_1_5"/>
<feature type="domain" description="Type I restriction modification DNA specificity" evidence="4">
    <location>
        <begin position="2"/>
        <end position="184"/>
    </location>
</feature>
<dbReference type="Gene3D" id="3.90.220.20">
    <property type="entry name" value="DNA methylase specificity domains"/>
    <property type="match status" value="2"/>
</dbReference>
<comment type="similarity">
    <text evidence="1">Belongs to the type-I restriction system S methylase family.</text>
</comment>
<evidence type="ECO:0000256" key="2">
    <source>
        <dbReference type="ARBA" id="ARBA00022747"/>
    </source>
</evidence>
<dbReference type="Pfam" id="PF01420">
    <property type="entry name" value="Methylase_S"/>
    <property type="match status" value="2"/>
</dbReference>
<dbReference type="RefSeq" id="WP_025313396.1">
    <property type="nucleotide sequence ID" value="NZ_CP004372.1"/>
</dbReference>
<evidence type="ECO:0000256" key="3">
    <source>
        <dbReference type="ARBA" id="ARBA00023125"/>
    </source>
</evidence>
<keyword evidence="3" id="KW-0238">DNA-binding</keyword>
<dbReference type="REBASE" id="81162">
    <property type="entry name" value="S.Rel19469ORF3525P"/>
</dbReference>
<reference evidence="5 6" key="1">
    <citation type="submission" date="2013-03" db="EMBL/GenBank/DDBJ databases">
        <authorList>
            <person name="Fiebig A."/>
            <person name="Goeker M."/>
            <person name="Klenk H.-P.P."/>
        </authorList>
    </citation>
    <scope>NUCLEOTIDE SEQUENCE [LARGE SCALE GENOMIC DNA]</scope>
    <source>
        <strain evidence="6">DSM 19469</strain>
    </source>
</reference>
<proteinExistence type="inferred from homology"/>
<dbReference type="OrthoDB" id="512700at2"/>
<gene>
    <name evidence="5" type="ORF">roselon_03526</name>
</gene>
<dbReference type="EMBL" id="CP004372">
    <property type="protein sequence ID" value="AHM05781.1"/>
    <property type="molecule type" value="Genomic_DNA"/>
</dbReference>
<dbReference type="GO" id="GO:0009035">
    <property type="term" value="F:type I site-specific deoxyribonuclease activity"/>
    <property type="evidence" value="ECO:0007669"/>
    <property type="project" value="UniProtKB-EC"/>
</dbReference>
<dbReference type="PANTHER" id="PTHR30408:SF13">
    <property type="entry name" value="TYPE I RESTRICTION ENZYME HINDI SPECIFICITY SUBUNIT"/>
    <property type="match status" value="1"/>
</dbReference>
<feature type="domain" description="Type I restriction modification DNA specificity" evidence="4">
    <location>
        <begin position="231"/>
        <end position="375"/>
    </location>
</feature>
<accession>W8S9T5</accession>
<protein>
    <submittedName>
        <fullName evidence="5">Type I restriction-modification system, specificity subunit S</fullName>
        <ecNumber evidence="5">3.1.21.3</ecNumber>
    </submittedName>
</protein>
<sequence length="436" mass="47881">MTGWQLRTLEDIVDFSNGLNFSEKNDGVGLKIVRVKDFGDRHFVDWTELSEINPTGLKISEKVYLEPDDIVIVRSNGNKDLVGRSMIYAGPARTTAFAGFCIRARVRKSQALPKFVHYWLRSPTTREKLSREGGGTGIQNVSQGLLKMQEIALPPLSEQERISGTLAALDDKIELNRRMSATLEEMARALYRSWFVDFDPVHARALGQPPVHMAPTTAALFPDSFGPDGLPKGWERRPFSDQVAIISGGTPKTGVPEYWGGEIPWYSVVDAPEAGAVFVLDTEKKITAAGFDSCSAKMISGGTTIISARGTVGKLAMAAGDMVFNQSCYGLQATRQHTGEFVYFSAVRAVDILQSMSHGSVFSTITRKTFDGLEIVYAPDPVIKAFAGQASVMLERILGAQRESQTLAALRDTLLPRLMSGDLRIREAEKQVEEVL</sequence>
<dbReference type="PATRIC" id="fig|1294273.3.peg.3483"/>
<dbReference type="InterPro" id="IPR044946">
    <property type="entry name" value="Restrct_endonuc_typeI_TRD_sf"/>
</dbReference>
<dbReference type="eggNOG" id="COG0732">
    <property type="taxonomic scope" value="Bacteria"/>
</dbReference>
<dbReference type="GO" id="GO:0003677">
    <property type="term" value="F:DNA binding"/>
    <property type="evidence" value="ECO:0007669"/>
    <property type="project" value="UniProtKB-KW"/>
</dbReference>
<dbReference type="STRING" id="1294273.roselon_03526"/>
<dbReference type="CDD" id="cd17243">
    <property type="entry name" value="RMtype1_S_AchA6I-TRD2-CR2_like"/>
    <property type="match status" value="1"/>
</dbReference>
<dbReference type="Proteomes" id="UP000019593">
    <property type="component" value="Chromosome"/>
</dbReference>
<dbReference type="AlphaFoldDB" id="W8S9T5"/>
<dbReference type="InterPro" id="IPR052021">
    <property type="entry name" value="Type-I_RS_S_subunit"/>
</dbReference>
<dbReference type="CDD" id="cd17517">
    <property type="entry name" value="RMtype1_S_EcoKI_StySPI-TRD2-CR2_like"/>
    <property type="match status" value="1"/>
</dbReference>
<evidence type="ECO:0000313" key="6">
    <source>
        <dbReference type="Proteomes" id="UP000019593"/>
    </source>
</evidence>
<keyword evidence="6" id="KW-1185">Reference proteome</keyword>